<sequence>MDKYASQEQAERLTIFNESANLHFYCLSEFKLQNSTVMKCIKCIEAEEASLTSYCFELNSKLKSDDKENVYRLPSSLSFLFFHLVLKHSNHLGQKSYGERKSGGDNEKKNEIYDKLFLGKFQILTIRIKTHWFNMNLDSVFY</sequence>
<dbReference type="EMBL" id="JAACXV010000065">
    <property type="protein sequence ID" value="KAF7284905.1"/>
    <property type="molecule type" value="Genomic_DNA"/>
</dbReference>
<proteinExistence type="predicted"/>
<comment type="caution">
    <text evidence="1">The sequence shown here is derived from an EMBL/GenBank/DDBJ whole genome shotgun (WGS) entry which is preliminary data.</text>
</comment>
<evidence type="ECO:0000313" key="1">
    <source>
        <dbReference type="EMBL" id="KAF7284905.1"/>
    </source>
</evidence>
<evidence type="ECO:0000313" key="2">
    <source>
        <dbReference type="Proteomes" id="UP000625711"/>
    </source>
</evidence>
<dbReference type="AlphaFoldDB" id="A0A834IW22"/>
<organism evidence="1 2">
    <name type="scientific">Rhynchophorus ferrugineus</name>
    <name type="common">Red palm weevil</name>
    <name type="synonym">Curculio ferrugineus</name>
    <dbReference type="NCBI Taxonomy" id="354439"/>
    <lineage>
        <taxon>Eukaryota</taxon>
        <taxon>Metazoa</taxon>
        <taxon>Ecdysozoa</taxon>
        <taxon>Arthropoda</taxon>
        <taxon>Hexapoda</taxon>
        <taxon>Insecta</taxon>
        <taxon>Pterygota</taxon>
        <taxon>Neoptera</taxon>
        <taxon>Endopterygota</taxon>
        <taxon>Coleoptera</taxon>
        <taxon>Polyphaga</taxon>
        <taxon>Cucujiformia</taxon>
        <taxon>Curculionidae</taxon>
        <taxon>Dryophthorinae</taxon>
        <taxon>Rhynchophorus</taxon>
    </lineage>
</organism>
<name>A0A834IW22_RHYFE</name>
<gene>
    <name evidence="1" type="ORF">GWI33_017386</name>
</gene>
<dbReference type="Proteomes" id="UP000625711">
    <property type="component" value="Unassembled WGS sequence"/>
</dbReference>
<protein>
    <submittedName>
        <fullName evidence="1">Uncharacterized protein</fullName>
    </submittedName>
</protein>
<accession>A0A834IW22</accession>
<keyword evidence="2" id="KW-1185">Reference proteome</keyword>
<reference evidence="1" key="1">
    <citation type="submission" date="2020-08" db="EMBL/GenBank/DDBJ databases">
        <title>Genome sequencing and assembly of the red palm weevil Rhynchophorus ferrugineus.</title>
        <authorList>
            <person name="Dias G.B."/>
            <person name="Bergman C.M."/>
            <person name="Manee M."/>
        </authorList>
    </citation>
    <scope>NUCLEOTIDE SEQUENCE</scope>
    <source>
        <strain evidence="1">AA-2017</strain>
        <tissue evidence="1">Whole larva</tissue>
    </source>
</reference>